<feature type="domain" description="Phosphoribosyltransferase" evidence="2">
    <location>
        <begin position="183"/>
        <end position="244"/>
    </location>
</feature>
<dbReference type="EMBL" id="MHOT01000023">
    <property type="protein sequence ID" value="OGZ68379.1"/>
    <property type="molecule type" value="Genomic_DNA"/>
</dbReference>
<name>A0A1G2I122_9BACT</name>
<dbReference type="Gene3D" id="3.40.50.2020">
    <property type="match status" value="1"/>
</dbReference>
<gene>
    <name evidence="3" type="ORF">A3D44_01780</name>
</gene>
<dbReference type="PANTHER" id="PTHR47505:SF1">
    <property type="entry name" value="DNA UTILIZATION PROTEIN YHGH"/>
    <property type="match status" value="1"/>
</dbReference>
<dbReference type="InterPro" id="IPR000836">
    <property type="entry name" value="PRTase_dom"/>
</dbReference>
<proteinExistence type="inferred from homology"/>
<dbReference type="CDD" id="cd06223">
    <property type="entry name" value="PRTases_typeI"/>
    <property type="match status" value="1"/>
</dbReference>
<reference evidence="3 4" key="1">
    <citation type="journal article" date="2016" name="Nat. Commun.">
        <title>Thousands of microbial genomes shed light on interconnected biogeochemical processes in an aquifer system.</title>
        <authorList>
            <person name="Anantharaman K."/>
            <person name="Brown C.T."/>
            <person name="Hug L.A."/>
            <person name="Sharon I."/>
            <person name="Castelle C.J."/>
            <person name="Probst A.J."/>
            <person name="Thomas B.C."/>
            <person name="Singh A."/>
            <person name="Wilkins M.J."/>
            <person name="Karaoz U."/>
            <person name="Brodie E.L."/>
            <person name="Williams K.H."/>
            <person name="Hubbard S.S."/>
            <person name="Banfield J.F."/>
        </authorList>
    </citation>
    <scope>NUCLEOTIDE SEQUENCE [LARGE SCALE GENOMIC DNA]</scope>
</reference>
<dbReference type="SUPFAM" id="SSF53271">
    <property type="entry name" value="PRTase-like"/>
    <property type="match status" value="1"/>
</dbReference>
<comment type="similarity">
    <text evidence="1">Belongs to the ComF/GntX family.</text>
</comment>
<evidence type="ECO:0000256" key="1">
    <source>
        <dbReference type="ARBA" id="ARBA00008007"/>
    </source>
</evidence>
<dbReference type="Pfam" id="PF00156">
    <property type="entry name" value="Pribosyltran"/>
    <property type="match status" value="1"/>
</dbReference>
<evidence type="ECO:0000313" key="3">
    <source>
        <dbReference type="EMBL" id="OGZ68379.1"/>
    </source>
</evidence>
<evidence type="ECO:0000259" key="2">
    <source>
        <dbReference type="Pfam" id="PF00156"/>
    </source>
</evidence>
<accession>A0A1G2I122</accession>
<evidence type="ECO:0000313" key="4">
    <source>
        <dbReference type="Proteomes" id="UP000178820"/>
    </source>
</evidence>
<protein>
    <recommendedName>
        <fullName evidence="2">Phosphoribosyltransferase domain-containing protein</fullName>
    </recommendedName>
</protein>
<dbReference type="InterPro" id="IPR029057">
    <property type="entry name" value="PRTase-like"/>
</dbReference>
<dbReference type="Proteomes" id="UP000178820">
    <property type="component" value="Unassembled WGS sequence"/>
</dbReference>
<organism evidence="3 4">
    <name type="scientific">Candidatus Staskawiczbacteria bacterium RIFCSPHIGHO2_02_FULL_42_22</name>
    <dbReference type="NCBI Taxonomy" id="1802207"/>
    <lineage>
        <taxon>Bacteria</taxon>
        <taxon>Candidatus Staskawicziibacteriota</taxon>
    </lineage>
</organism>
<dbReference type="PANTHER" id="PTHR47505">
    <property type="entry name" value="DNA UTILIZATION PROTEIN YHGH"/>
    <property type="match status" value="1"/>
</dbReference>
<sequence>MTYSKHVDNIRKFLLELLFPSFCLGCRKEGTYLCPDCKATLDISEHQYCLCSKHPLRLPVDSTKGKCQRCQDAPLSGLYTALPYQEKFLTKKLIYQFKYPPYYIKVLARDLAGIIATHLVIIKKNTNSIWEHSVLVPIPMEMRKMKDRGYNQTEELAKELGHLINVPSISGNLVKIKKTLPQMKLSATERQENIKNAFALKNPETLRGKKIFLVDDVYTTGSTMQECARVLRAAGAKQVWGIVIAREG</sequence>
<dbReference type="AlphaFoldDB" id="A0A1G2I122"/>
<dbReference type="STRING" id="1802207.A3D44_01780"/>
<dbReference type="InterPro" id="IPR051910">
    <property type="entry name" value="ComF/GntX_DNA_util-trans"/>
</dbReference>
<comment type="caution">
    <text evidence="3">The sequence shown here is derived from an EMBL/GenBank/DDBJ whole genome shotgun (WGS) entry which is preliminary data.</text>
</comment>